<dbReference type="AlphaFoldDB" id="X1LVJ6"/>
<comment type="caution">
    <text evidence="1">The sequence shown here is derived from an EMBL/GenBank/DDBJ whole genome shotgun (WGS) entry which is preliminary data.</text>
</comment>
<name>X1LVJ6_9ZZZZ</name>
<sequence>MTLDEGVKAGYKKRLEAGIVTQAQYDELMSMPGPEHIPPIAVYLATDEAGDINGKVFHIQKGRVGIYSEPEEVRQIFNDGGIWSLDQLIDLVPKTLLIGYTNPAPAEPPK</sequence>
<dbReference type="EMBL" id="BARV01005998">
    <property type="protein sequence ID" value="GAI06435.1"/>
    <property type="molecule type" value="Genomic_DNA"/>
</dbReference>
<evidence type="ECO:0000313" key="1">
    <source>
        <dbReference type="EMBL" id="GAI06435.1"/>
    </source>
</evidence>
<protein>
    <submittedName>
        <fullName evidence="1">Uncharacterized protein</fullName>
    </submittedName>
</protein>
<gene>
    <name evidence="1" type="ORF">S06H3_12240</name>
</gene>
<reference evidence="1" key="1">
    <citation type="journal article" date="2014" name="Front. Microbiol.">
        <title>High frequency of phylogenetically diverse reductive dehalogenase-homologous genes in deep subseafloor sedimentary metagenomes.</title>
        <authorList>
            <person name="Kawai M."/>
            <person name="Futagami T."/>
            <person name="Toyoda A."/>
            <person name="Takaki Y."/>
            <person name="Nishi S."/>
            <person name="Hori S."/>
            <person name="Arai W."/>
            <person name="Tsubouchi T."/>
            <person name="Morono Y."/>
            <person name="Uchiyama I."/>
            <person name="Ito T."/>
            <person name="Fujiyama A."/>
            <person name="Inagaki F."/>
            <person name="Takami H."/>
        </authorList>
    </citation>
    <scope>NUCLEOTIDE SEQUENCE</scope>
    <source>
        <strain evidence="1">Expedition CK06-06</strain>
    </source>
</reference>
<proteinExistence type="predicted"/>
<dbReference type="Gene3D" id="3.40.50.720">
    <property type="entry name" value="NAD(P)-binding Rossmann-like Domain"/>
    <property type="match status" value="1"/>
</dbReference>
<accession>X1LVJ6</accession>
<organism evidence="1">
    <name type="scientific">marine sediment metagenome</name>
    <dbReference type="NCBI Taxonomy" id="412755"/>
    <lineage>
        <taxon>unclassified sequences</taxon>
        <taxon>metagenomes</taxon>
        <taxon>ecological metagenomes</taxon>
    </lineage>
</organism>